<reference evidence="15 16" key="1">
    <citation type="submission" date="2019-06" db="EMBL/GenBank/DDBJ databases">
        <title>Draft genomes of female and male turbot (Scophthalmus maximus).</title>
        <authorList>
            <person name="Xu H."/>
            <person name="Xu X.-W."/>
            <person name="Shao C."/>
            <person name="Chen S."/>
        </authorList>
    </citation>
    <scope>NUCLEOTIDE SEQUENCE [LARGE SCALE GENOMIC DNA]</scope>
    <source>
        <strain evidence="15">Ysfricsl-2016a</strain>
        <tissue evidence="15">Blood</tissue>
    </source>
</reference>
<keyword evidence="4 10" id="KW-0863">Zinc-finger</keyword>
<dbReference type="InterPro" id="IPR011333">
    <property type="entry name" value="SKP1/BTB/POZ_sf"/>
</dbReference>
<dbReference type="InterPro" id="IPR000210">
    <property type="entry name" value="BTB/POZ_dom"/>
</dbReference>
<dbReference type="PROSITE" id="PS50097">
    <property type="entry name" value="BTB"/>
    <property type="match status" value="1"/>
</dbReference>
<feature type="compositionally biased region" description="Acidic residues" evidence="11">
    <location>
        <begin position="452"/>
        <end position="464"/>
    </location>
</feature>
<organism evidence="15 16">
    <name type="scientific">Scophthalmus maximus</name>
    <name type="common">Turbot</name>
    <name type="synonym">Psetta maxima</name>
    <dbReference type="NCBI Taxonomy" id="52904"/>
    <lineage>
        <taxon>Eukaryota</taxon>
        <taxon>Metazoa</taxon>
        <taxon>Chordata</taxon>
        <taxon>Craniata</taxon>
        <taxon>Vertebrata</taxon>
        <taxon>Euteleostomi</taxon>
        <taxon>Actinopterygii</taxon>
        <taxon>Neopterygii</taxon>
        <taxon>Teleostei</taxon>
        <taxon>Neoteleostei</taxon>
        <taxon>Acanthomorphata</taxon>
        <taxon>Carangaria</taxon>
        <taxon>Pleuronectiformes</taxon>
        <taxon>Pleuronectoidei</taxon>
        <taxon>Scophthalmidae</taxon>
        <taxon>Scophthalmus</taxon>
    </lineage>
</organism>
<feature type="region of interest" description="Disordered" evidence="11">
    <location>
        <begin position="487"/>
        <end position="511"/>
    </location>
</feature>
<sequence length="963" mass="102849">MGGLLLLLLLLVVMVMMCDSFGPQGATSPLALLTHVTKTRRRNKGHRCDWRREISPKYDPRTRAGAALTVSPLHLPRRETKIPAACRRPSAGGAAAAGMRIRLQGPGHAASLLAELNRCRQSRRYCDVFLQVGNHTFAAHRAVLACAGTYFRNLFTRAPSSSTAAFSLEFISPANFEKVLTFVYTGEILTDLIDVGVLYELAERLGVGELVRACHAIFPDLQASVSANCKPSSPGDVTLDSSMAAAAASVVAVVNATSVSALSVCSSAASCSSLSSSAAPTPAAAPSPLFQARAARAGRDAHSAALTLDLKAEDIQSHVGYGQMASDHQLPGGHVLTGSSQSSRSDSSLPPGAVLQLKIEPGLEEEEEEEAAGSYGEGNMVSESTGVSLPQSSGPAPPVSRSFPDSSAQLGAEACAPTSSSGEPLDGLRVGSVEGGVVDLQRHGRLMFREVEEGDEEEEEEEESEALRGTGAEEEQWRQLAGEIIELSDNEHFMEEGDEEDDDDDEDDLVCVENGDGGNSSCQVVFLKGDVLSCKACAAPLPADPAAIRRHAETHLTETGLCRLCGASFPDRAVGVAHLLAHVGVQLFTCDMCHLQFCSQNKLLRHHHQASSGYTIPRAALTNSGQGLSPELQCAACTKPLSKDFQTVKDHLLTHVCPQSLSCGVCHLPQLSLCSLLWHALAHLSLPVFTCPHCARCFVERPLLDRHMAAHAEEAAAKERERSALRTFRGGGGGGGGVAGVEELHCFLCSQTFRSASAFQYHLSLHTKESQGSGGGVGGQGWFGKRKADQSLDCPPSSCSSSCPRDVSGLVKRSNLGLGFGMPDKFFQGPVHSLSSGALPNGSSGPDGAAARVKWYRCSYCGKEFAHSGEFTYHLRIHTGEKPYQCKVCLRFFRGRSTMICHLKTHAGALMYRCTVCGLYFSTLKLVSSHIELHKDHLPPDFNIEQTFMYNDHSKEALPAVDT</sequence>
<evidence type="ECO:0000256" key="11">
    <source>
        <dbReference type="SAM" id="MobiDB-lite"/>
    </source>
</evidence>
<dbReference type="Pfam" id="PF00651">
    <property type="entry name" value="BTB"/>
    <property type="match status" value="1"/>
</dbReference>
<proteinExistence type="predicted"/>
<feature type="domain" description="C2H2-type" evidence="14">
    <location>
        <begin position="856"/>
        <end position="883"/>
    </location>
</feature>
<feature type="signal peptide" evidence="12">
    <location>
        <begin position="1"/>
        <end position="20"/>
    </location>
</feature>
<feature type="compositionally biased region" description="Acidic residues" evidence="11">
    <location>
        <begin position="496"/>
        <end position="510"/>
    </location>
</feature>
<feature type="domain" description="C2H2-type" evidence="14">
    <location>
        <begin position="912"/>
        <end position="939"/>
    </location>
</feature>
<dbReference type="Gene3D" id="3.30.160.60">
    <property type="entry name" value="Classic Zinc Finger"/>
    <property type="match status" value="4"/>
</dbReference>
<dbReference type="InterPro" id="IPR013087">
    <property type="entry name" value="Znf_C2H2_type"/>
</dbReference>
<feature type="region of interest" description="Disordered" evidence="11">
    <location>
        <begin position="323"/>
        <end position="430"/>
    </location>
</feature>
<dbReference type="SUPFAM" id="SSF57667">
    <property type="entry name" value="beta-beta-alpha zinc fingers"/>
    <property type="match status" value="4"/>
</dbReference>
<dbReference type="PANTHER" id="PTHR24394">
    <property type="entry name" value="ZINC FINGER PROTEIN"/>
    <property type="match status" value="1"/>
</dbReference>
<feature type="domain" description="C2H2-type" evidence="14">
    <location>
        <begin position="689"/>
        <end position="716"/>
    </location>
</feature>
<dbReference type="Gene3D" id="3.30.710.10">
    <property type="entry name" value="Potassium Channel Kv1.1, Chain A"/>
    <property type="match status" value="1"/>
</dbReference>
<keyword evidence="6" id="KW-0805">Transcription regulation</keyword>
<evidence type="ECO:0000256" key="3">
    <source>
        <dbReference type="ARBA" id="ARBA00022737"/>
    </source>
</evidence>
<gene>
    <name evidence="15" type="ORF">F2P81_011292</name>
</gene>
<feature type="region of interest" description="Disordered" evidence="11">
    <location>
        <begin position="448"/>
        <end position="475"/>
    </location>
</feature>
<feature type="domain" description="C2H2-type" evidence="14">
    <location>
        <begin position="744"/>
        <end position="771"/>
    </location>
</feature>
<dbReference type="InterPro" id="IPR036236">
    <property type="entry name" value="Znf_C2H2_sf"/>
</dbReference>
<comment type="subcellular location">
    <subcellularLocation>
        <location evidence="1">Nucleus</location>
    </subcellularLocation>
</comment>
<feature type="domain" description="C2H2-type" evidence="14">
    <location>
        <begin position="884"/>
        <end position="911"/>
    </location>
</feature>
<dbReference type="SMART" id="SM00225">
    <property type="entry name" value="BTB"/>
    <property type="match status" value="1"/>
</dbReference>
<dbReference type="Pfam" id="PF00096">
    <property type="entry name" value="zf-C2H2"/>
    <property type="match status" value="1"/>
</dbReference>
<comment type="caution">
    <text evidence="15">The sequence shown here is derived from an EMBL/GenBank/DDBJ whole genome shotgun (WGS) entry which is preliminary data.</text>
</comment>
<keyword evidence="3" id="KW-0677">Repeat</keyword>
<evidence type="ECO:0000313" key="16">
    <source>
        <dbReference type="Proteomes" id="UP000438429"/>
    </source>
</evidence>
<dbReference type="PROSITE" id="PS50157">
    <property type="entry name" value="ZINC_FINGER_C2H2_2"/>
    <property type="match status" value="5"/>
</dbReference>
<dbReference type="GO" id="GO:0008270">
    <property type="term" value="F:zinc ion binding"/>
    <property type="evidence" value="ECO:0007669"/>
    <property type="project" value="UniProtKB-KW"/>
</dbReference>
<keyword evidence="2" id="KW-0479">Metal-binding</keyword>
<dbReference type="Proteomes" id="UP000438429">
    <property type="component" value="Unassembled WGS sequence"/>
</dbReference>
<keyword evidence="9" id="KW-0539">Nucleus</keyword>
<feature type="domain" description="BTB" evidence="13">
    <location>
        <begin position="126"/>
        <end position="192"/>
    </location>
</feature>
<evidence type="ECO:0000256" key="9">
    <source>
        <dbReference type="ARBA" id="ARBA00023242"/>
    </source>
</evidence>
<feature type="chain" id="PRO_5025561458" description="Zinc finger and BTB domain-containing protein 39" evidence="12">
    <location>
        <begin position="21"/>
        <end position="963"/>
    </location>
</feature>
<evidence type="ECO:0000256" key="5">
    <source>
        <dbReference type="ARBA" id="ARBA00022833"/>
    </source>
</evidence>
<dbReference type="SUPFAM" id="SSF54695">
    <property type="entry name" value="POZ domain"/>
    <property type="match status" value="1"/>
</dbReference>
<dbReference type="GO" id="GO:0003677">
    <property type="term" value="F:DNA binding"/>
    <property type="evidence" value="ECO:0007669"/>
    <property type="project" value="UniProtKB-KW"/>
</dbReference>
<feature type="compositionally biased region" description="Polar residues" evidence="11">
    <location>
        <begin position="381"/>
        <end position="394"/>
    </location>
</feature>
<evidence type="ECO:0000256" key="7">
    <source>
        <dbReference type="ARBA" id="ARBA00023125"/>
    </source>
</evidence>
<evidence type="ECO:0000259" key="13">
    <source>
        <dbReference type="PROSITE" id="PS50097"/>
    </source>
</evidence>
<evidence type="ECO:0000256" key="1">
    <source>
        <dbReference type="ARBA" id="ARBA00004123"/>
    </source>
</evidence>
<keyword evidence="7" id="KW-0238">DNA-binding</keyword>
<keyword evidence="12" id="KW-0732">Signal</keyword>
<dbReference type="PANTHER" id="PTHR24394:SF43">
    <property type="entry name" value="ZINC FINGER AND BTB DOMAIN CONTAINING 39"/>
    <property type="match status" value="1"/>
</dbReference>
<dbReference type="AlphaFoldDB" id="A0A6A4SVT1"/>
<feature type="compositionally biased region" description="Low complexity" evidence="11">
    <location>
        <begin position="339"/>
        <end position="348"/>
    </location>
</feature>
<dbReference type="SMART" id="SM00355">
    <property type="entry name" value="ZnF_C2H2"/>
    <property type="match status" value="9"/>
</dbReference>
<feature type="compositionally biased region" description="Acidic residues" evidence="11">
    <location>
        <begin position="362"/>
        <end position="371"/>
    </location>
</feature>
<name>A0A6A4SVT1_SCOMX</name>
<accession>A0A6A4SVT1</accession>
<evidence type="ECO:0000256" key="8">
    <source>
        <dbReference type="ARBA" id="ARBA00023163"/>
    </source>
</evidence>
<dbReference type="EMBL" id="VEVO01000010">
    <property type="protein sequence ID" value="KAF0035980.1"/>
    <property type="molecule type" value="Genomic_DNA"/>
</dbReference>
<keyword evidence="5" id="KW-0862">Zinc</keyword>
<protein>
    <recommendedName>
        <fullName evidence="17">Zinc finger and BTB domain-containing protein 39</fullName>
    </recommendedName>
</protein>
<evidence type="ECO:0000259" key="14">
    <source>
        <dbReference type="PROSITE" id="PS50157"/>
    </source>
</evidence>
<evidence type="ECO:0000313" key="15">
    <source>
        <dbReference type="EMBL" id="KAF0035980.1"/>
    </source>
</evidence>
<evidence type="ECO:0000256" key="4">
    <source>
        <dbReference type="ARBA" id="ARBA00022771"/>
    </source>
</evidence>
<evidence type="ECO:0000256" key="12">
    <source>
        <dbReference type="SAM" id="SignalP"/>
    </source>
</evidence>
<dbReference type="GO" id="GO:0005634">
    <property type="term" value="C:nucleus"/>
    <property type="evidence" value="ECO:0007669"/>
    <property type="project" value="UniProtKB-SubCell"/>
</dbReference>
<dbReference type="PROSITE" id="PS00028">
    <property type="entry name" value="ZINC_FINGER_C2H2_1"/>
    <property type="match status" value="6"/>
</dbReference>
<evidence type="ECO:0000256" key="2">
    <source>
        <dbReference type="ARBA" id="ARBA00022723"/>
    </source>
</evidence>
<dbReference type="GO" id="GO:0000981">
    <property type="term" value="F:DNA-binding transcription factor activity, RNA polymerase II-specific"/>
    <property type="evidence" value="ECO:0007669"/>
    <property type="project" value="TreeGrafter"/>
</dbReference>
<evidence type="ECO:0000256" key="10">
    <source>
        <dbReference type="PROSITE-ProRule" id="PRU00042"/>
    </source>
</evidence>
<evidence type="ECO:0008006" key="17">
    <source>
        <dbReference type="Google" id="ProtNLM"/>
    </source>
</evidence>
<evidence type="ECO:0000256" key="6">
    <source>
        <dbReference type="ARBA" id="ARBA00023015"/>
    </source>
</evidence>
<dbReference type="FunFam" id="3.30.160.60:FF:000325">
    <property type="entry name" value="ZFP90 zinc finger protein"/>
    <property type="match status" value="1"/>
</dbReference>
<keyword evidence="8" id="KW-0804">Transcription</keyword>